<evidence type="ECO:0000313" key="2">
    <source>
        <dbReference type="Proteomes" id="UP000248039"/>
    </source>
</evidence>
<gene>
    <name evidence="1" type="ORF">C7C46_19190</name>
</gene>
<proteinExistence type="predicted"/>
<protein>
    <recommendedName>
        <fullName evidence="3">FAD/NAD(P)-binding domain-containing protein</fullName>
    </recommendedName>
</protein>
<dbReference type="SUPFAM" id="SSF51905">
    <property type="entry name" value="FAD/NAD(P)-binding domain"/>
    <property type="match status" value="1"/>
</dbReference>
<evidence type="ECO:0000313" key="1">
    <source>
        <dbReference type="EMBL" id="PYC77274.1"/>
    </source>
</evidence>
<keyword evidence="2" id="KW-1185">Reference proteome</keyword>
<reference evidence="1 2" key="1">
    <citation type="submission" date="2018-03" db="EMBL/GenBank/DDBJ databases">
        <title>Bioinformatic expansion and discovery of thiopeptide antibiotics.</title>
        <authorList>
            <person name="Schwalen C.J."/>
            <person name="Hudson G.A."/>
            <person name="Mitchell D.A."/>
        </authorList>
    </citation>
    <scope>NUCLEOTIDE SEQUENCE [LARGE SCALE GENOMIC DNA]</scope>
    <source>
        <strain evidence="1 2">ATCC 21389</strain>
    </source>
</reference>
<dbReference type="AlphaFoldDB" id="A0A2V4N3E8"/>
<dbReference type="EMBL" id="PYBW01000069">
    <property type="protein sequence ID" value="PYC77274.1"/>
    <property type="molecule type" value="Genomic_DNA"/>
</dbReference>
<name>A0A2V4N3E8_9ACTN</name>
<evidence type="ECO:0008006" key="3">
    <source>
        <dbReference type="Google" id="ProtNLM"/>
    </source>
</evidence>
<organism evidence="1 2">
    <name type="scientific">Streptomyces tateyamensis</name>
    <dbReference type="NCBI Taxonomy" id="565073"/>
    <lineage>
        <taxon>Bacteria</taxon>
        <taxon>Bacillati</taxon>
        <taxon>Actinomycetota</taxon>
        <taxon>Actinomycetes</taxon>
        <taxon>Kitasatosporales</taxon>
        <taxon>Streptomycetaceae</taxon>
        <taxon>Streptomyces</taxon>
    </lineage>
</organism>
<dbReference type="Proteomes" id="UP000248039">
    <property type="component" value="Unassembled WGS sequence"/>
</dbReference>
<dbReference type="OrthoDB" id="5168047at2"/>
<dbReference type="InterPro" id="IPR036188">
    <property type="entry name" value="FAD/NAD-bd_sf"/>
</dbReference>
<comment type="caution">
    <text evidence="1">The sequence shown here is derived from an EMBL/GenBank/DDBJ whole genome shotgun (WGS) entry which is preliminary data.</text>
</comment>
<dbReference type="Gene3D" id="3.50.50.60">
    <property type="entry name" value="FAD/NAD(P)-binding domain"/>
    <property type="match status" value="1"/>
</dbReference>
<dbReference type="RefSeq" id="WP_110671096.1">
    <property type="nucleotide sequence ID" value="NZ_PYBW01000069.1"/>
</dbReference>
<sequence>MAYFSGGPLAAATASQVAVIGLELENLWDELKLTDSLETTAPGLYAAGDCTGLAQGILQAAVGGLVAAEAITSEPGRTTKKAA</sequence>
<accession>A0A2V4N3E8</accession>